<evidence type="ECO:0000256" key="1">
    <source>
        <dbReference type="SAM" id="Phobius"/>
    </source>
</evidence>
<feature type="transmembrane region" description="Helical" evidence="1">
    <location>
        <begin position="107"/>
        <end position="124"/>
    </location>
</feature>
<keyword evidence="1" id="KW-0812">Transmembrane</keyword>
<dbReference type="AlphaFoldDB" id="A0A2U3QIX5"/>
<sequence>MAMTRLRLILKFIFFLPGTFLHELTHYVAALILGKAEGFSVWPKVEGNSFIFGSVKSRTRVKVLSSFIAVAPILWWAVLFIILRHVLFSRPEPSVGLFAAMTKELQTFPYTDAVLLWLLVQILWAGRLSIQDIKNFFIGLLSVSGLALFAIVAGLVYLIKVAG</sequence>
<feature type="transmembrane region" description="Helical" evidence="1">
    <location>
        <begin position="63"/>
        <end position="87"/>
    </location>
</feature>
<reference evidence="3" key="1">
    <citation type="submission" date="2018-03" db="EMBL/GenBank/DDBJ databases">
        <authorList>
            <person name="Zecchin S."/>
        </authorList>
    </citation>
    <scope>NUCLEOTIDE SEQUENCE [LARGE SCALE GENOMIC DNA]</scope>
</reference>
<feature type="transmembrane region" description="Helical" evidence="1">
    <location>
        <begin position="136"/>
        <end position="159"/>
    </location>
</feature>
<dbReference type="Proteomes" id="UP000245125">
    <property type="component" value="Unassembled WGS sequence"/>
</dbReference>
<dbReference type="OrthoDB" id="5395991at2"/>
<keyword evidence="3" id="KW-1185">Reference proteome</keyword>
<protein>
    <submittedName>
        <fullName evidence="2">Uncharacterized protein</fullName>
    </submittedName>
</protein>
<gene>
    <name evidence="2" type="ORF">NBG4_510004</name>
</gene>
<name>A0A2U3QIX5_9BACT</name>
<keyword evidence="1" id="KW-0472">Membrane</keyword>
<evidence type="ECO:0000313" key="3">
    <source>
        <dbReference type="Proteomes" id="UP000245125"/>
    </source>
</evidence>
<accession>A0A2U3QIX5</accession>
<dbReference type="EMBL" id="OUUY01000099">
    <property type="protein sequence ID" value="SPQ01356.1"/>
    <property type="molecule type" value="Genomic_DNA"/>
</dbReference>
<organism evidence="2 3">
    <name type="scientific">Candidatus Sulfobium mesophilum</name>
    <dbReference type="NCBI Taxonomy" id="2016548"/>
    <lineage>
        <taxon>Bacteria</taxon>
        <taxon>Pseudomonadati</taxon>
        <taxon>Nitrospirota</taxon>
        <taxon>Nitrospiria</taxon>
        <taxon>Nitrospirales</taxon>
        <taxon>Nitrospiraceae</taxon>
        <taxon>Candidatus Sulfobium</taxon>
    </lineage>
</organism>
<proteinExistence type="predicted"/>
<evidence type="ECO:0000313" key="2">
    <source>
        <dbReference type="EMBL" id="SPQ01356.1"/>
    </source>
</evidence>
<keyword evidence="1" id="KW-1133">Transmembrane helix</keyword>